<dbReference type="EMBL" id="JARAOO010000003">
    <property type="protein sequence ID" value="KAJ7974903.1"/>
    <property type="molecule type" value="Genomic_DNA"/>
</dbReference>
<sequence>MFAAAFTVPGGHEDSGYLVFLNRKLFMLFMISDAMSLFSSSTSVLVFLGILTSRYAEDDFLESLPKKLIHAFTPYFLHCNLDDHILCCYPTLYFLAAGEFSLSLPHNLQSFLSRR</sequence>
<dbReference type="Proteomes" id="UP001163823">
    <property type="component" value="Chromosome 3"/>
</dbReference>
<dbReference type="Pfam" id="PF13962">
    <property type="entry name" value="PGG"/>
    <property type="match status" value="1"/>
</dbReference>
<organism evidence="3 4">
    <name type="scientific">Quillaja saponaria</name>
    <name type="common">Soap bark tree</name>
    <dbReference type="NCBI Taxonomy" id="32244"/>
    <lineage>
        <taxon>Eukaryota</taxon>
        <taxon>Viridiplantae</taxon>
        <taxon>Streptophyta</taxon>
        <taxon>Embryophyta</taxon>
        <taxon>Tracheophyta</taxon>
        <taxon>Spermatophyta</taxon>
        <taxon>Magnoliopsida</taxon>
        <taxon>eudicotyledons</taxon>
        <taxon>Gunneridae</taxon>
        <taxon>Pentapetalae</taxon>
        <taxon>rosids</taxon>
        <taxon>fabids</taxon>
        <taxon>Fabales</taxon>
        <taxon>Quillajaceae</taxon>
        <taxon>Quillaja</taxon>
    </lineage>
</organism>
<dbReference type="PANTHER" id="PTHR24177">
    <property type="entry name" value="CASKIN"/>
    <property type="match status" value="1"/>
</dbReference>
<keyword evidence="1" id="KW-1133">Transmembrane helix</keyword>
<keyword evidence="4" id="KW-1185">Reference proteome</keyword>
<feature type="domain" description="PGG" evidence="2">
    <location>
        <begin position="1"/>
        <end position="78"/>
    </location>
</feature>
<dbReference type="GO" id="GO:0016020">
    <property type="term" value="C:membrane"/>
    <property type="evidence" value="ECO:0007669"/>
    <property type="project" value="TreeGrafter"/>
</dbReference>
<dbReference type="InterPro" id="IPR026961">
    <property type="entry name" value="PGG_dom"/>
</dbReference>
<accession>A0AAD7VGJ7</accession>
<keyword evidence="1" id="KW-0812">Transmembrane</keyword>
<dbReference type="AlphaFoldDB" id="A0AAD7VGJ7"/>
<keyword evidence="1" id="KW-0472">Membrane</keyword>
<comment type="caution">
    <text evidence="3">The sequence shown here is derived from an EMBL/GenBank/DDBJ whole genome shotgun (WGS) entry which is preliminary data.</text>
</comment>
<name>A0AAD7VGJ7_QUISA</name>
<protein>
    <submittedName>
        <fullName evidence="3">Ankyrin repeat-containing protein</fullName>
    </submittedName>
</protein>
<feature type="transmembrane region" description="Helical" evidence="1">
    <location>
        <begin position="25"/>
        <end position="51"/>
    </location>
</feature>
<evidence type="ECO:0000256" key="1">
    <source>
        <dbReference type="SAM" id="Phobius"/>
    </source>
</evidence>
<proteinExistence type="predicted"/>
<evidence type="ECO:0000313" key="3">
    <source>
        <dbReference type="EMBL" id="KAJ7974903.1"/>
    </source>
</evidence>
<gene>
    <name evidence="3" type="ORF">O6P43_004902</name>
</gene>
<reference evidence="3" key="1">
    <citation type="journal article" date="2023" name="Science">
        <title>Elucidation of the pathway for biosynthesis of saponin adjuvants from the soapbark tree.</title>
        <authorList>
            <person name="Reed J."/>
            <person name="Orme A."/>
            <person name="El-Demerdash A."/>
            <person name="Owen C."/>
            <person name="Martin L.B.B."/>
            <person name="Misra R.C."/>
            <person name="Kikuchi S."/>
            <person name="Rejzek M."/>
            <person name="Martin A.C."/>
            <person name="Harkess A."/>
            <person name="Leebens-Mack J."/>
            <person name="Louveau T."/>
            <person name="Stephenson M.J."/>
            <person name="Osbourn A."/>
        </authorList>
    </citation>
    <scope>NUCLEOTIDE SEQUENCE</scope>
    <source>
        <strain evidence="3">S10</strain>
    </source>
</reference>
<dbReference type="KEGG" id="qsa:O6P43_004902"/>
<evidence type="ECO:0000313" key="4">
    <source>
        <dbReference type="Proteomes" id="UP001163823"/>
    </source>
</evidence>
<evidence type="ECO:0000259" key="2">
    <source>
        <dbReference type="Pfam" id="PF13962"/>
    </source>
</evidence>
<dbReference type="PANTHER" id="PTHR24177:SF329">
    <property type="entry name" value="ANKYRIN REPEAT PROTEIN"/>
    <property type="match status" value="1"/>
</dbReference>